<comment type="caution">
    <text evidence="1">The sequence shown here is derived from an EMBL/GenBank/DDBJ whole genome shotgun (WGS) entry which is preliminary data.</text>
</comment>
<evidence type="ECO:0000313" key="1">
    <source>
        <dbReference type="EMBL" id="PVI99514.1"/>
    </source>
</evidence>
<organism evidence="1 2">
    <name type="scientific">Salmonella enterica</name>
    <name type="common">Salmonella choleraesuis</name>
    <dbReference type="NCBI Taxonomy" id="28901"/>
    <lineage>
        <taxon>Bacteria</taxon>
        <taxon>Pseudomonadati</taxon>
        <taxon>Pseudomonadota</taxon>
        <taxon>Gammaproteobacteria</taxon>
        <taxon>Enterobacterales</taxon>
        <taxon>Enterobacteriaceae</taxon>
        <taxon>Salmonella</taxon>
    </lineage>
</organism>
<proteinExistence type="predicted"/>
<protein>
    <submittedName>
        <fullName evidence="1">Uncharacterized protein</fullName>
    </submittedName>
</protein>
<dbReference type="EMBL" id="QDLQ01000003">
    <property type="protein sequence ID" value="PVI99514.1"/>
    <property type="molecule type" value="Genomic_DNA"/>
</dbReference>
<evidence type="ECO:0000313" key="2">
    <source>
        <dbReference type="Proteomes" id="UP000245912"/>
    </source>
</evidence>
<name>A0A2T8TCY4_SALER</name>
<sequence>MTISDTKLRSLYGKPYSGPSEITDSDLVLYGIWARVNLAGISKNAWTKMGLFTEGHNAVSLNSMRVEAGLRPGQWQDG</sequence>
<dbReference type="AlphaFoldDB" id="A0A2T8TCY4"/>
<accession>A0A2T8TCY4</accession>
<gene>
    <name evidence="1" type="ORF">C4860_05230</name>
</gene>
<reference evidence="1 2" key="1">
    <citation type="submission" date="2018-04" db="EMBL/GenBank/DDBJ databases">
        <title>Serotype diversity and antimicrobial resistance among Salmonella enterica isolated from patients at an equine referral hospital.</title>
        <authorList>
            <person name="Leon I.M."/>
            <person name="Lawhon S.D."/>
            <person name="Norman K.N."/>
            <person name="Threadgill D.S."/>
            <person name="Ohta N."/>
            <person name="Vinasco J."/>
            <person name="Scott H.M."/>
        </authorList>
    </citation>
    <scope>NUCLEOTIDE SEQUENCE [LARGE SCALE GENOMIC DNA]</scope>
    <source>
        <strain evidence="1 2">235</strain>
    </source>
</reference>
<dbReference type="Proteomes" id="UP000245912">
    <property type="component" value="Unassembled WGS sequence"/>
</dbReference>